<evidence type="ECO:0000313" key="3">
    <source>
        <dbReference type="Proteomes" id="UP000647017"/>
    </source>
</evidence>
<protein>
    <submittedName>
        <fullName evidence="2">Uncharacterized protein</fullName>
    </submittedName>
</protein>
<dbReference type="NCBIfam" id="NF047765">
    <property type="entry name" value="LIC_13387_fam"/>
    <property type="match status" value="1"/>
</dbReference>
<name>A0ABQ4I2D1_9ACTN</name>
<evidence type="ECO:0000256" key="1">
    <source>
        <dbReference type="SAM" id="Phobius"/>
    </source>
</evidence>
<gene>
    <name evidence="2" type="ORF">Van01_51900</name>
</gene>
<feature type="transmembrane region" description="Helical" evidence="1">
    <location>
        <begin position="118"/>
        <end position="135"/>
    </location>
</feature>
<proteinExistence type="predicted"/>
<organism evidence="2 3">
    <name type="scientific">Micromonospora andamanensis</name>
    <dbReference type="NCBI Taxonomy" id="1287068"/>
    <lineage>
        <taxon>Bacteria</taxon>
        <taxon>Bacillati</taxon>
        <taxon>Actinomycetota</taxon>
        <taxon>Actinomycetes</taxon>
        <taxon>Micromonosporales</taxon>
        <taxon>Micromonosporaceae</taxon>
        <taxon>Micromonospora</taxon>
    </lineage>
</organism>
<dbReference type="InterPro" id="IPR058068">
    <property type="entry name" value="LIC_13387-like"/>
</dbReference>
<dbReference type="RefSeq" id="WP_204012850.1">
    <property type="nucleotide sequence ID" value="NZ_BOOZ01000040.1"/>
</dbReference>
<keyword evidence="1" id="KW-0812">Transmembrane</keyword>
<feature type="transmembrane region" description="Helical" evidence="1">
    <location>
        <begin position="93"/>
        <end position="112"/>
    </location>
</feature>
<feature type="transmembrane region" description="Helical" evidence="1">
    <location>
        <begin position="59"/>
        <end position="81"/>
    </location>
</feature>
<evidence type="ECO:0000313" key="2">
    <source>
        <dbReference type="EMBL" id="GIJ11976.1"/>
    </source>
</evidence>
<reference evidence="2 3" key="1">
    <citation type="submission" date="2021-01" db="EMBL/GenBank/DDBJ databases">
        <title>Whole genome shotgun sequence of Verrucosispora andamanensis NBRC 109075.</title>
        <authorList>
            <person name="Komaki H."/>
            <person name="Tamura T."/>
        </authorList>
    </citation>
    <scope>NUCLEOTIDE SEQUENCE [LARGE SCALE GENOMIC DNA]</scope>
    <source>
        <strain evidence="2 3">NBRC 109075</strain>
    </source>
</reference>
<keyword evidence="3" id="KW-1185">Reference proteome</keyword>
<keyword evidence="1" id="KW-0472">Membrane</keyword>
<sequence length="151" mass="16267">MRSSFYRTGAWFWIITGLGHTAGDIAMRISPSDADREFDATLREHVFSLMGTHTSHYDLFMGFSLAMGLATALAGLLFLMLERFAAEPRQVRAAAIVGLGTSSGMLALSIAVFPLPPIVFFTIASVAFAVAVFSGRVSTSPAHRLNADTHN</sequence>
<comment type="caution">
    <text evidence="2">The sequence shown here is derived from an EMBL/GenBank/DDBJ whole genome shotgun (WGS) entry which is preliminary data.</text>
</comment>
<accession>A0ABQ4I2D1</accession>
<dbReference type="EMBL" id="BOOZ01000040">
    <property type="protein sequence ID" value="GIJ11976.1"/>
    <property type="molecule type" value="Genomic_DNA"/>
</dbReference>
<dbReference type="Proteomes" id="UP000647017">
    <property type="component" value="Unassembled WGS sequence"/>
</dbReference>
<keyword evidence="1" id="KW-1133">Transmembrane helix</keyword>